<dbReference type="AlphaFoldDB" id="A0A1M5S609"/>
<protein>
    <submittedName>
        <fullName evidence="2">Uncharacterized protein</fullName>
    </submittedName>
</protein>
<organism evidence="2 3">
    <name type="scientific">Asaccharospora irregularis DSM 2635</name>
    <dbReference type="NCBI Taxonomy" id="1121321"/>
    <lineage>
        <taxon>Bacteria</taxon>
        <taxon>Bacillati</taxon>
        <taxon>Bacillota</taxon>
        <taxon>Clostridia</taxon>
        <taxon>Peptostreptococcales</taxon>
        <taxon>Peptostreptococcaceae</taxon>
        <taxon>Asaccharospora</taxon>
    </lineage>
</organism>
<gene>
    <name evidence="2" type="ORF">SAMN04488530_13720</name>
</gene>
<keyword evidence="1" id="KW-0472">Membrane</keyword>
<evidence type="ECO:0000313" key="3">
    <source>
        <dbReference type="Proteomes" id="UP000243255"/>
    </source>
</evidence>
<reference evidence="3" key="1">
    <citation type="submission" date="2016-11" db="EMBL/GenBank/DDBJ databases">
        <authorList>
            <person name="Varghese N."/>
            <person name="Submissions S."/>
        </authorList>
    </citation>
    <scope>NUCLEOTIDE SEQUENCE [LARGE SCALE GENOMIC DNA]</scope>
    <source>
        <strain evidence="3">DSM 2635</strain>
    </source>
</reference>
<accession>A0A1M5S609</accession>
<dbReference type="Proteomes" id="UP000243255">
    <property type="component" value="Unassembled WGS sequence"/>
</dbReference>
<evidence type="ECO:0000256" key="1">
    <source>
        <dbReference type="SAM" id="Phobius"/>
    </source>
</evidence>
<dbReference type="EMBL" id="FQWX01000037">
    <property type="protein sequence ID" value="SHH33944.1"/>
    <property type="molecule type" value="Genomic_DNA"/>
</dbReference>
<feature type="transmembrane region" description="Helical" evidence="1">
    <location>
        <begin position="12"/>
        <end position="33"/>
    </location>
</feature>
<sequence>MIAKLNNNDGYSLGFALVLLVIASITGFALYSYTVSQIKTTKRSQTYIQNRYIVDGSFQEVVADFISSINVGEDGVVTYNDDIKYDCIYGGNLEASESENLNNIKKVVITGTVKEVPTDTPTQKDFLLDVKGDLAQTVNKTISREMTIRVSVDNIHIDDEGNVTYDIYHHIEELKK</sequence>
<dbReference type="RefSeq" id="WP_073127280.1">
    <property type="nucleotide sequence ID" value="NZ_BAABCH010000081.1"/>
</dbReference>
<dbReference type="STRING" id="1121321.SAMN04488530_13720"/>
<keyword evidence="1" id="KW-1133">Transmembrane helix</keyword>
<evidence type="ECO:0000313" key="2">
    <source>
        <dbReference type="EMBL" id="SHH33944.1"/>
    </source>
</evidence>
<proteinExistence type="predicted"/>
<name>A0A1M5S609_9FIRM</name>
<keyword evidence="3" id="KW-1185">Reference proteome</keyword>
<keyword evidence="1" id="KW-0812">Transmembrane</keyword>